<evidence type="ECO:0000256" key="9">
    <source>
        <dbReference type="ARBA" id="ARBA00022729"/>
    </source>
</evidence>
<organism evidence="15">
    <name type="scientific">Solenopsis invicta</name>
    <name type="common">Red imported fire ant</name>
    <name type="synonym">Solenopsis wagneri</name>
    <dbReference type="NCBI Taxonomy" id="13686"/>
    <lineage>
        <taxon>Eukaryota</taxon>
        <taxon>Metazoa</taxon>
        <taxon>Ecdysozoa</taxon>
        <taxon>Arthropoda</taxon>
        <taxon>Hexapoda</taxon>
        <taxon>Insecta</taxon>
        <taxon>Pterygota</taxon>
        <taxon>Neoptera</taxon>
        <taxon>Endopterygota</taxon>
        <taxon>Hymenoptera</taxon>
        <taxon>Apocrita</taxon>
        <taxon>Aculeata</taxon>
        <taxon>Formicoidea</taxon>
        <taxon>Formicidae</taxon>
        <taxon>Myrmicinae</taxon>
        <taxon>Solenopsis</taxon>
    </lineage>
</organism>
<dbReference type="GO" id="GO:0035176">
    <property type="term" value="P:social behavior"/>
    <property type="evidence" value="ECO:0007669"/>
    <property type="project" value="InterPro"/>
</dbReference>
<keyword evidence="8" id="KW-0085">Behavior</keyword>
<feature type="signal peptide" evidence="14">
    <location>
        <begin position="1"/>
        <end position="19"/>
    </location>
</feature>
<comment type="subcellular location">
    <subcellularLocation>
        <location evidence="1">Secreted</location>
    </subcellularLocation>
</comment>
<keyword evidence="10" id="KW-0590">Pheromone-binding</keyword>
<dbReference type="EMBL" id="GU086685">
    <property type="protein sequence ID" value="ACY71013.1"/>
    <property type="molecule type" value="Genomic_DNA"/>
</dbReference>
<evidence type="ECO:0000256" key="7">
    <source>
        <dbReference type="ARBA" id="ARBA00022525"/>
    </source>
</evidence>
<dbReference type="EMBL" id="GU086693">
    <property type="protein sequence ID" value="ACY71021.1"/>
    <property type="molecule type" value="Genomic_DNA"/>
</dbReference>
<dbReference type="GO" id="GO:0005550">
    <property type="term" value="F:pheromone binding"/>
    <property type="evidence" value="ECO:0007669"/>
    <property type="project" value="UniProtKB-KW"/>
</dbReference>
<dbReference type="InterPro" id="IPR022354">
    <property type="entry name" value="Pheromone-bd_protein_Gp-9"/>
</dbReference>
<dbReference type="Gene3D" id="1.10.238.20">
    <property type="entry name" value="Pheromone/general odorant binding protein domain"/>
    <property type="match status" value="1"/>
</dbReference>
<keyword evidence="9 14" id="KW-0732">Signal</keyword>
<accession>D1LYY8</accession>
<sequence>MKTFVLHIFIFALVAFASASRDSARKIGSQYDNYATCLAEHSLTEDDIFSIGEVSSGQHKTNHEDTELHKNGCVMQCLLEKDGLMSGADYDEEKMREDYIKETGAQPGDQRIEALNACMQETKDMEDKCDKSLLLVACVLAAEAVLADSNEGA</sequence>
<evidence type="ECO:0000256" key="5">
    <source>
        <dbReference type="ARBA" id="ARBA00022448"/>
    </source>
</evidence>
<dbReference type="CDD" id="cd23992">
    <property type="entry name" value="PBP_GOBP"/>
    <property type="match status" value="1"/>
</dbReference>
<dbReference type="GO" id="GO:0005615">
    <property type="term" value="C:extracellular space"/>
    <property type="evidence" value="ECO:0007669"/>
    <property type="project" value="InterPro"/>
</dbReference>
<dbReference type="EMBL" id="GU086682">
    <property type="protein sequence ID" value="ACY71010.1"/>
    <property type="molecule type" value="Genomic_DNA"/>
</dbReference>
<protein>
    <recommendedName>
        <fullName evidence="4">Pheromone-binding protein Gp-9</fullName>
    </recommendedName>
    <alternativeName>
        <fullName evidence="13">Putative odorant-binding protein Gp-9</fullName>
    </alternativeName>
</protein>
<dbReference type="KEGG" id="soc:105194481"/>
<dbReference type="SMR" id="D1LYY8"/>
<keyword evidence="7" id="KW-0964">Secreted</keyword>
<evidence type="ECO:0000313" key="18">
    <source>
        <dbReference type="EMBL" id="ACY71021.1"/>
    </source>
</evidence>
<dbReference type="FunFam" id="1.10.238.20:FF:000004">
    <property type="entry name" value="Pheromone-binding protein Gp-9"/>
    <property type="match status" value="1"/>
</dbReference>
<dbReference type="Pfam" id="PF01395">
    <property type="entry name" value="PBP_GOBP"/>
    <property type="match status" value="1"/>
</dbReference>
<dbReference type="GO" id="GO:0019236">
    <property type="term" value="P:response to pheromone"/>
    <property type="evidence" value="ECO:0007669"/>
    <property type="project" value="UniProtKB-KW"/>
</dbReference>
<evidence type="ECO:0000256" key="13">
    <source>
        <dbReference type="ARBA" id="ARBA00032377"/>
    </source>
</evidence>
<evidence type="ECO:0000256" key="8">
    <source>
        <dbReference type="ARBA" id="ARBA00022610"/>
    </source>
</evidence>
<name>D1LYY8_SOLIN</name>
<dbReference type="EMBL" id="GU086681">
    <property type="protein sequence ID" value="ACY71009.1"/>
    <property type="molecule type" value="Genomic_DNA"/>
</dbReference>
<evidence type="ECO:0000256" key="1">
    <source>
        <dbReference type="ARBA" id="ARBA00004613"/>
    </source>
</evidence>
<evidence type="ECO:0000256" key="11">
    <source>
        <dbReference type="ARBA" id="ARBA00023157"/>
    </source>
</evidence>
<dbReference type="InterPro" id="IPR006170">
    <property type="entry name" value="PBP/GOBP"/>
</dbReference>
<evidence type="ECO:0000256" key="10">
    <source>
        <dbReference type="ARBA" id="ARBA00023106"/>
    </source>
</evidence>
<dbReference type="SUPFAM" id="SSF47565">
    <property type="entry name" value="Insect pheromone/odorant-binding proteins"/>
    <property type="match status" value="1"/>
</dbReference>
<reference evidence="15" key="1">
    <citation type="journal article" date="2009" name="PLoS ONE">
        <title>Current status of a model system: the gene Gp-9 and its association with social organization in fire ants.</title>
        <authorList>
            <person name="Gotzek D."/>
            <person name="Ross K.G."/>
        </authorList>
    </citation>
    <scope>NUCLEOTIDE SEQUENCE</scope>
    <source>
        <strain evidence="18">HUM03-138</strain>
        <strain evidence="15">HUM03-148</strain>
        <strain evidence="19">HUM03-151</strain>
        <strain evidence="16">HUM03-154</strain>
        <strain evidence="17">PMS-03-20</strain>
    </source>
</reference>
<evidence type="ECO:0000313" key="17">
    <source>
        <dbReference type="EMBL" id="ACY71013.1"/>
    </source>
</evidence>
<dbReference type="GeneID" id="105194481"/>
<evidence type="ECO:0000256" key="6">
    <source>
        <dbReference type="ARBA" id="ARBA00022507"/>
    </source>
</evidence>
<evidence type="ECO:0000256" key="3">
    <source>
        <dbReference type="ARBA" id="ARBA00011738"/>
    </source>
</evidence>
<comment type="function">
    <text evidence="12">Colony queen number, a major feature of social organization, is associated with worker genotype for Gp-9. Colonies are headed by either a single reproductive queen (monogyne form) or multiple queens (polygyne form). Differences in worker Gp-9 genotypes between social forms may cause differences in workers' abilities to recognize queens and regulate their numbers.</text>
</comment>
<evidence type="ECO:0000256" key="4">
    <source>
        <dbReference type="ARBA" id="ARBA00018422"/>
    </source>
</evidence>
<dbReference type="OrthoDB" id="7551979at2759"/>
<keyword evidence="5" id="KW-0813">Transport</keyword>
<dbReference type="AlphaFoldDB" id="D1LYY8"/>
<gene>
    <name evidence="15" type="primary">GP-9</name>
</gene>
<feature type="chain" id="PRO_5007650219" description="Pheromone-binding protein Gp-9" evidence="14">
    <location>
        <begin position="20"/>
        <end position="153"/>
    </location>
</feature>
<keyword evidence="6" id="KW-0589">Pheromone response</keyword>
<comment type="subunit">
    <text evidence="3">Homodimer.</text>
</comment>
<evidence type="ECO:0000256" key="12">
    <source>
        <dbReference type="ARBA" id="ARBA00024844"/>
    </source>
</evidence>
<keyword evidence="11" id="KW-1015">Disulfide bond</keyword>
<evidence type="ECO:0000256" key="14">
    <source>
        <dbReference type="SAM" id="SignalP"/>
    </source>
</evidence>
<comment type="similarity">
    <text evidence="2">Belongs to the PBP/GOBP family.</text>
</comment>
<evidence type="ECO:0000256" key="2">
    <source>
        <dbReference type="ARBA" id="ARBA00008098"/>
    </source>
</evidence>
<dbReference type="EMBL" id="GU086694">
    <property type="protein sequence ID" value="ACY71022.1"/>
    <property type="molecule type" value="Genomic_DNA"/>
</dbReference>
<dbReference type="PRINTS" id="PR02007">
    <property type="entry name" value="ODORANTBPGP9"/>
</dbReference>
<evidence type="ECO:0000313" key="15">
    <source>
        <dbReference type="EMBL" id="ACY71009.1"/>
    </source>
</evidence>
<dbReference type="InterPro" id="IPR036728">
    <property type="entry name" value="PBP_GOBP_sf"/>
</dbReference>
<evidence type="ECO:0000313" key="16">
    <source>
        <dbReference type="EMBL" id="ACY71010.1"/>
    </source>
</evidence>
<proteinExistence type="inferred from homology"/>
<evidence type="ECO:0000313" key="19">
    <source>
        <dbReference type="EMBL" id="ACY71022.1"/>
    </source>
</evidence>